<dbReference type="RefSeq" id="WP_106159748.1">
    <property type="nucleotide sequence ID" value="NZ_PVTT01000001.1"/>
</dbReference>
<sequence>MSGIDWKGLLRAGVRGAGLRPEEVWRLTPAELAVILGAGGGGPGMGRARLEELAAMYPDGGTDGRS</sequence>
<evidence type="ECO:0000313" key="1">
    <source>
        <dbReference type="EMBL" id="PRY95363.1"/>
    </source>
</evidence>
<accession>A0A2T0X8V4</accession>
<name>A0A2T0X8V4_9RHOB</name>
<dbReference type="InterPro" id="IPR019056">
    <property type="entry name" value="Phage_TAC_6"/>
</dbReference>
<dbReference type="AlphaFoldDB" id="A0A2T0X8V4"/>
<dbReference type="Proteomes" id="UP000238801">
    <property type="component" value="Unassembled WGS sequence"/>
</dbReference>
<evidence type="ECO:0000313" key="2">
    <source>
        <dbReference type="Proteomes" id="UP000238801"/>
    </source>
</evidence>
<keyword evidence="2" id="KW-1185">Reference proteome</keyword>
<proteinExistence type="predicted"/>
<organism evidence="1 2">
    <name type="scientific">Hasllibacter halocynthiae</name>
    <dbReference type="NCBI Taxonomy" id="595589"/>
    <lineage>
        <taxon>Bacteria</taxon>
        <taxon>Pseudomonadati</taxon>
        <taxon>Pseudomonadota</taxon>
        <taxon>Alphaproteobacteria</taxon>
        <taxon>Rhodobacterales</taxon>
        <taxon>Roseobacteraceae</taxon>
        <taxon>Hasllibacter</taxon>
    </lineage>
</organism>
<reference evidence="1 2" key="1">
    <citation type="submission" date="2018-03" db="EMBL/GenBank/DDBJ databases">
        <title>Genomic Encyclopedia of Archaeal and Bacterial Type Strains, Phase II (KMG-II): from individual species to whole genera.</title>
        <authorList>
            <person name="Goeker M."/>
        </authorList>
    </citation>
    <scope>NUCLEOTIDE SEQUENCE [LARGE SCALE GENOMIC DNA]</scope>
    <source>
        <strain evidence="1 2">DSM 29318</strain>
    </source>
</reference>
<dbReference type="NCBIfam" id="TIGR02216">
    <property type="entry name" value="phage_TIGR02216"/>
    <property type="match status" value="1"/>
</dbReference>
<dbReference type="EMBL" id="PVTT01000001">
    <property type="protein sequence ID" value="PRY95363.1"/>
    <property type="molecule type" value="Genomic_DNA"/>
</dbReference>
<comment type="caution">
    <text evidence="1">The sequence shown here is derived from an EMBL/GenBank/DDBJ whole genome shotgun (WGS) entry which is preliminary data.</text>
</comment>
<dbReference type="Pfam" id="PF09550">
    <property type="entry name" value="Phage_TAC_6"/>
    <property type="match status" value="1"/>
</dbReference>
<dbReference type="InterPro" id="IPR011739">
    <property type="entry name" value="GTA_rcc01693"/>
</dbReference>
<protein>
    <submittedName>
        <fullName evidence="1">Putative phage protein (TIGR02216 family)</fullName>
    </submittedName>
</protein>
<gene>
    <name evidence="1" type="ORF">BCF33_0981</name>
</gene>